<dbReference type="PRINTS" id="PR01438">
    <property type="entry name" value="UNVRSLSTRESS"/>
</dbReference>
<dbReference type="CDD" id="cd00293">
    <property type="entry name" value="USP-like"/>
    <property type="match status" value="1"/>
</dbReference>
<protein>
    <submittedName>
        <fullName evidence="2">Universal stress protein</fullName>
    </submittedName>
</protein>
<dbReference type="SUPFAM" id="SSF52402">
    <property type="entry name" value="Adenine nucleotide alpha hydrolases-like"/>
    <property type="match status" value="1"/>
</dbReference>
<name>A0A515CYN3_SERLI</name>
<proteinExistence type="inferred from homology"/>
<dbReference type="AlphaFoldDB" id="A0A515CYN3"/>
<dbReference type="EMBL" id="CP033893">
    <property type="protein sequence ID" value="QDL33278.1"/>
    <property type="molecule type" value="Genomic_DNA"/>
</dbReference>
<evidence type="ECO:0000313" key="2">
    <source>
        <dbReference type="EMBL" id="QDL33278.1"/>
    </source>
</evidence>
<accession>A0A515CYN3</accession>
<evidence type="ECO:0000313" key="3">
    <source>
        <dbReference type="Proteomes" id="UP000317572"/>
    </source>
</evidence>
<dbReference type="STRING" id="614.XJ20_17200"/>
<evidence type="ECO:0000256" key="1">
    <source>
        <dbReference type="ARBA" id="ARBA00008791"/>
    </source>
</evidence>
<dbReference type="RefSeq" id="WP_128863942.1">
    <property type="nucleotide sequence ID" value="NZ_CADDTP010000006.1"/>
</dbReference>
<dbReference type="InterPro" id="IPR006015">
    <property type="entry name" value="Universal_stress_UspA"/>
</dbReference>
<dbReference type="PANTHER" id="PTHR46268:SF6">
    <property type="entry name" value="UNIVERSAL STRESS PROTEIN UP12"/>
    <property type="match status" value="1"/>
</dbReference>
<dbReference type="InterPro" id="IPR014729">
    <property type="entry name" value="Rossmann-like_a/b/a_fold"/>
</dbReference>
<sequence length="149" mass="15647">MKTLLVAVDNSATARKVISLAAEQGLAQRATVVVLCCVDLSYSTTGPYEIAVGEDPADFGYAQDEQGAAAAVVRQALSELKDAGVSARGKVVPGEPAETIVAQAKELNASMIIMGRRHLSPFNRLLRGSHSALVIENADCPVLIDVRAD</sequence>
<comment type="similarity">
    <text evidence="1">Belongs to the universal stress protein A family.</text>
</comment>
<dbReference type="InterPro" id="IPR006016">
    <property type="entry name" value="UspA"/>
</dbReference>
<gene>
    <name evidence="2" type="ORF">EGO53_16350</name>
</gene>
<dbReference type="Gene3D" id="3.40.50.620">
    <property type="entry name" value="HUPs"/>
    <property type="match status" value="1"/>
</dbReference>
<dbReference type="Pfam" id="PF00582">
    <property type="entry name" value="Usp"/>
    <property type="match status" value="1"/>
</dbReference>
<organism evidence="2 3">
    <name type="scientific">Serratia liquefaciens</name>
    <dbReference type="NCBI Taxonomy" id="614"/>
    <lineage>
        <taxon>Bacteria</taxon>
        <taxon>Pseudomonadati</taxon>
        <taxon>Pseudomonadota</taxon>
        <taxon>Gammaproteobacteria</taxon>
        <taxon>Enterobacterales</taxon>
        <taxon>Yersiniaceae</taxon>
        <taxon>Serratia</taxon>
    </lineage>
</organism>
<dbReference type="Proteomes" id="UP000317572">
    <property type="component" value="Chromosome"/>
</dbReference>
<reference evidence="2 3" key="1">
    <citation type="submission" date="2018-11" db="EMBL/GenBank/DDBJ databases">
        <title>The first complete genome of Serratia liquefaciens isolated from metalophyte plant revel distinctness adaptive mechanisms in an extreme habitat.</title>
        <authorList>
            <person name="Caneschi W.L."/>
            <person name="Sanchez A.B."/>
            <person name="Felestrino E.B."/>
            <person name="Assis R.A.B."/>
            <person name="Lemes C.G.C."/>
            <person name="Cordeiro I.F."/>
            <person name="Fonseca N.P."/>
            <person name="Villa M."/>
            <person name="Vieira I.T."/>
            <person name="Moraes L.A."/>
            <person name="Kamino L.H.Y."/>
            <person name="do Carmo F."/>
            <person name="Garcia C.M."/>
            <person name="Almeida N.F."/>
            <person name="Silva R.S."/>
            <person name="Ferro J.A."/>
            <person name="Ferro M.I.T."/>
            <person name="Varani A.M."/>
            <person name="Ferreira R.M."/>
            <person name="dos Santos V.L."/>
            <person name="Silva U.C."/>
            <person name="Setubal J.C."/>
            <person name="Moreira L.M."/>
        </authorList>
    </citation>
    <scope>NUCLEOTIDE SEQUENCE [LARGE SCALE GENOMIC DNA]</scope>
    <source>
        <strain evidence="2 3">FG3</strain>
    </source>
</reference>
<dbReference type="PANTHER" id="PTHR46268">
    <property type="entry name" value="STRESS RESPONSE PROTEIN NHAX"/>
    <property type="match status" value="1"/>
</dbReference>